<proteinExistence type="predicted"/>
<comment type="cofactor">
    <cofactor evidence="2">
        <name>[4Fe-4S] cluster</name>
        <dbReference type="ChEBI" id="CHEBI:49883"/>
    </cofactor>
</comment>
<keyword evidence="8" id="KW-0411">Iron-sulfur</keyword>
<evidence type="ECO:0000256" key="2">
    <source>
        <dbReference type="ARBA" id="ARBA00001966"/>
    </source>
</evidence>
<dbReference type="InterPro" id="IPR013785">
    <property type="entry name" value="Aldolase_TIM"/>
</dbReference>
<dbReference type="EMBL" id="JBGBZA010000002">
    <property type="protein sequence ID" value="MEY9318688.1"/>
    <property type="molecule type" value="Genomic_DNA"/>
</dbReference>
<evidence type="ECO:0000256" key="8">
    <source>
        <dbReference type="ARBA" id="ARBA00023014"/>
    </source>
</evidence>
<dbReference type="InterPro" id="IPR001155">
    <property type="entry name" value="OxRdtase_FMN_N"/>
</dbReference>
<evidence type="ECO:0000256" key="3">
    <source>
        <dbReference type="ARBA" id="ARBA00022630"/>
    </source>
</evidence>
<name>A0ABV4F5G2_BRAEL</name>
<gene>
    <name evidence="11" type="ORF">ABIF29_005487</name>
</gene>
<evidence type="ECO:0000256" key="5">
    <source>
        <dbReference type="ARBA" id="ARBA00022723"/>
    </source>
</evidence>
<protein>
    <submittedName>
        <fullName evidence="11">2,4-dienoyl-CoA reductase-like NADH-dependent reductase (Old Yellow Enzyme family)</fullName>
    </submittedName>
</protein>
<organism evidence="11 12">
    <name type="scientific">Bradyrhizobium elkanii</name>
    <dbReference type="NCBI Taxonomy" id="29448"/>
    <lineage>
        <taxon>Bacteria</taxon>
        <taxon>Pseudomonadati</taxon>
        <taxon>Pseudomonadota</taxon>
        <taxon>Alphaproteobacteria</taxon>
        <taxon>Hyphomicrobiales</taxon>
        <taxon>Nitrobacteraceae</taxon>
        <taxon>Bradyrhizobium</taxon>
    </lineage>
</organism>
<evidence type="ECO:0000256" key="1">
    <source>
        <dbReference type="ARBA" id="ARBA00001917"/>
    </source>
</evidence>
<keyword evidence="6" id="KW-0560">Oxidoreductase</keyword>
<dbReference type="SUPFAM" id="SSF51395">
    <property type="entry name" value="FMN-linked oxidoreductases"/>
    <property type="match status" value="1"/>
</dbReference>
<dbReference type="CDD" id="cd04747">
    <property type="entry name" value="OYE_like_5_FMN"/>
    <property type="match status" value="1"/>
</dbReference>
<evidence type="ECO:0000256" key="7">
    <source>
        <dbReference type="ARBA" id="ARBA00023004"/>
    </source>
</evidence>
<sequence>MSQSPLFEPFQLKSLSLPNRVVMAPMTMEASPGGVPDDDTVLHYSCRAAGGTGFLITEGTTIGRPAASHNGNIPNFHAADALSGWGKVVEAVHAAGGKIAPQLWHEGMARKPGTGPNPDASSEGPSVGSEGNIAMTDKHIAETLEAFAIAAVAAKRLGFDAVEIHGGHGYLVDNFFWENHNKRTDRYGGNHRNRGRFAGEVVQAIRAAVGEEFPIIMRFSQFKLEDYRAKIATSPLELEDLLAPCVDAGVDMFHASQRRFFEPEFEGSDLNLAGWAKKVTGLPTITVGSVGLKGADALDSLRGGETGPDRIDRIEERLANEEFDLVAVGRALLTDPAWTQKVREGRFGEMLAFDPASLGRRRNNVDDYLKDSKVS</sequence>
<keyword evidence="3" id="KW-0285">Flavoprotein</keyword>
<dbReference type="Gene3D" id="3.20.20.70">
    <property type="entry name" value="Aldolase class I"/>
    <property type="match status" value="1"/>
</dbReference>
<dbReference type="InterPro" id="IPR051793">
    <property type="entry name" value="NADH:flavin_oxidoreductase"/>
</dbReference>
<keyword evidence="7" id="KW-0408">Iron</keyword>
<dbReference type="PANTHER" id="PTHR42917:SF2">
    <property type="entry name" value="2,4-DIENOYL-COA REDUCTASE [(2E)-ENOYL-COA-PRODUCING]"/>
    <property type="match status" value="1"/>
</dbReference>
<accession>A0ABV4F5G2</accession>
<evidence type="ECO:0000259" key="10">
    <source>
        <dbReference type="Pfam" id="PF00724"/>
    </source>
</evidence>
<comment type="cofactor">
    <cofactor evidence="1">
        <name>FMN</name>
        <dbReference type="ChEBI" id="CHEBI:58210"/>
    </cofactor>
</comment>
<feature type="region of interest" description="Disordered" evidence="9">
    <location>
        <begin position="107"/>
        <end position="132"/>
    </location>
</feature>
<reference evidence="11 12" key="1">
    <citation type="submission" date="2024-07" db="EMBL/GenBank/DDBJ databases">
        <title>Genomic Encyclopedia of Type Strains, Phase V (KMG-V): Genome sequencing to study the core and pangenomes of soil and plant-associated prokaryotes.</title>
        <authorList>
            <person name="Whitman W."/>
        </authorList>
    </citation>
    <scope>NUCLEOTIDE SEQUENCE [LARGE SCALE GENOMIC DNA]</scope>
    <source>
        <strain evidence="11 12">USDA 415</strain>
    </source>
</reference>
<dbReference type="Proteomes" id="UP001565471">
    <property type="component" value="Unassembled WGS sequence"/>
</dbReference>
<keyword evidence="4" id="KW-0288">FMN</keyword>
<evidence type="ECO:0000313" key="12">
    <source>
        <dbReference type="Proteomes" id="UP001565471"/>
    </source>
</evidence>
<dbReference type="PANTHER" id="PTHR42917">
    <property type="entry name" value="2,4-DIENOYL-COA REDUCTASE"/>
    <property type="match status" value="1"/>
</dbReference>
<dbReference type="Pfam" id="PF00724">
    <property type="entry name" value="Oxidored_FMN"/>
    <property type="match status" value="1"/>
</dbReference>
<comment type="caution">
    <text evidence="11">The sequence shown here is derived from an EMBL/GenBank/DDBJ whole genome shotgun (WGS) entry which is preliminary data.</text>
</comment>
<evidence type="ECO:0000256" key="4">
    <source>
        <dbReference type="ARBA" id="ARBA00022643"/>
    </source>
</evidence>
<evidence type="ECO:0000256" key="6">
    <source>
        <dbReference type="ARBA" id="ARBA00023002"/>
    </source>
</evidence>
<feature type="domain" description="NADH:flavin oxidoreductase/NADH oxidase N-terminal" evidence="10">
    <location>
        <begin position="6"/>
        <end position="346"/>
    </location>
</feature>
<keyword evidence="12" id="KW-1185">Reference proteome</keyword>
<dbReference type="RefSeq" id="WP_050994258.1">
    <property type="nucleotide sequence ID" value="NZ_CP126026.1"/>
</dbReference>
<evidence type="ECO:0000313" key="11">
    <source>
        <dbReference type="EMBL" id="MEY9318688.1"/>
    </source>
</evidence>
<keyword evidence="5" id="KW-0479">Metal-binding</keyword>
<evidence type="ECO:0000256" key="9">
    <source>
        <dbReference type="SAM" id="MobiDB-lite"/>
    </source>
</evidence>